<accession>A0A5B8YAH3</accession>
<dbReference type="EMBL" id="CP041186">
    <property type="protein sequence ID" value="QDG53781.1"/>
    <property type="molecule type" value="Genomic_DNA"/>
</dbReference>
<dbReference type="AlphaFoldDB" id="A0A4Y6PZM7"/>
<feature type="signal peptide" evidence="1">
    <location>
        <begin position="1"/>
        <end position="26"/>
    </location>
</feature>
<gene>
    <name evidence="2" type="ORF">FIV42_24470</name>
</gene>
<organism evidence="2 3">
    <name type="scientific">Persicimonas caeni</name>
    <dbReference type="NCBI Taxonomy" id="2292766"/>
    <lineage>
        <taxon>Bacteria</taxon>
        <taxon>Deltaproteobacteria</taxon>
        <taxon>Bradymonadales</taxon>
        <taxon>Bradymonadaceae</taxon>
        <taxon>Persicimonas</taxon>
    </lineage>
</organism>
<accession>A0A4Y6PZM7</accession>
<keyword evidence="3" id="KW-1185">Reference proteome</keyword>
<feature type="chain" id="PRO_5030106759" evidence="1">
    <location>
        <begin position="27"/>
        <end position="391"/>
    </location>
</feature>
<proteinExistence type="predicted"/>
<evidence type="ECO:0000256" key="1">
    <source>
        <dbReference type="SAM" id="SignalP"/>
    </source>
</evidence>
<evidence type="ECO:0000313" key="3">
    <source>
        <dbReference type="Proteomes" id="UP000315995"/>
    </source>
</evidence>
<evidence type="ECO:0000313" key="2">
    <source>
        <dbReference type="EMBL" id="QDG53781.1"/>
    </source>
</evidence>
<sequence>MNSTQLYVRVVLSTLALLGAPQAVSAQSDEPAAEPSVEPAIIHRPSATLRSNEQVLIETRIVGDWKLEQAWVDARPLGSQGEYRRFALKRTGDDEFAAILPKEMSVPPGIEYYIASRAQDDTERVHFASREEPYRLMVRPTAAEVTERHRLERYDNDRSQFRLRAEYTAYGRRNVGPGEVSIDASGEDLVTDANSDAYWVAELEYTYRVLTWLHDFRFGIGRLRGSQPTVTVDGESRGLNDGYGSDTPLGEPGYDYGYGEANLAFLDNLSVGTRLILGASDQGFAAGAGATVRIGRISGTHFAVGGEIQDEVGNRGWMAFRWDTVPDVPMALTIELTKRPDEGGPTGTRLLYDVGVEASEGLTLDARAGYASRSAGIEGGFVGGLGATYEF</sequence>
<reference evidence="2 3" key="1">
    <citation type="submission" date="2019-06" db="EMBL/GenBank/DDBJ databases">
        <title>Persicimonas caeni gen. nov., sp. nov., a predatory bacterium isolated from solar saltern.</title>
        <authorList>
            <person name="Wang S."/>
        </authorList>
    </citation>
    <scope>NUCLEOTIDE SEQUENCE [LARGE SCALE GENOMIC DNA]</scope>
    <source>
        <strain evidence="2 3">YN101</strain>
    </source>
</reference>
<keyword evidence="1" id="KW-0732">Signal</keyword>
<protein>
    <submittedName>
        <fullName evidence="2">Uncharacterized protein</fullName>
    </submittedName>
</protein>
<name>A0A4Y6PZM7_PERCE</name>
<dbReference type="RefSeq" id="WP_141200235.1">
    <property type="nucleotide sequence ID" value="NZ_CP041186.1"/>
</dbReference>
<dbReference type="Proteomes" id="UP000315995">
    <property type="component" value="Chromosome"/>
</dbReference>